<gene>
    <name evidence="1" type="ordered locus">AXX17_At2g33840</name>
</gene>
<organism evidence="1 2">
    <name type="scientific">Arabidopsis thaliana</name>
    <name type="common">Mouse-ear cress</name>
    <dbReference type="NCBI Taxonomy" id="3702"/>
    <lineage>
        <taxon>Eukaryota</taxon>
        <taxon>Viridiplantae</taxon>
        <taxon>Streptophyta</taxon>
        <taxon>Embryophyta</taxon>
        <taxon>Tracheophyta</taxon>
        <taxon>Spermatophyta</taxon>
        <taxon>Magnoliopsida</taxon>
        <taxon>eudicotyledons</taxon>
        <taxon>Gunneridae</taxon>
        <taxon>Pentapetalae</taxon>
        <taxon>rosids</taxon>
        <taxon>malvids</taxon>
        <taxon>Brassicales</taxon>
        <taxon>Brassicaceae</taxon>
        <taxon>Camelineae</taxon>
        <taxon>Arabidopsis</taxon>
    </lineage>
</organism>
<evidence type="ECO:0000313" key="2">
    <source>
        <dbReference type="Proteomes" id="UP000078284"/>
    </source>
</evidence>
<protein>
    <submittedName>
        <fullName evidence="1">Uncharacterized protein</fullName>
    </submittedName>
</protein>
<dbReference type="AlphaFoldDB" id="A0A178VYY6"/>
<sequence>MLPDDEAPLEKLFHTPESISECTRFLNGEKPIEEIVDYTSSCTSWETDTDYTDTEKEESNVLLVQDTDTEKVESNGLLVHDTDTEKVESNVLLVQPHDTEKVFPTSSSVSDCTSLLDGGKPPMDQSVSSQDVLLWEMDTPVDYPTESNIILISNNIEGDIDFIQCLVSSASAGYNNLFVETTEAAPENLETTGWPTYILQGGKPIGRIRYNPPRDL</sequence>
<proteinExistence type="predicted"/>
<accession>A0A178VYY6</accession>
<dbReference type="EMBL" id="LUHQ01000002">
    <property type="protein sequence ID" value="OAP10032.1"/>
    <property type="molecule type" value="Genomic_DNA"/>
</dbReference>
<dbReference type="Proteomes" id="UP000078284">
    <property type="component" value="Chromosome 2"/>
</dbReference>
<evidence type="ECO:0000313" key="1">
    <source>
        <dbReference type="EMBL" id="OAP10032.1"/>
    </source>
</evidence>
<name>A0A178VYY6_ARATH</name>
<reference evidence="2" key="1">
    <citation type="journal article" date="2016" name="Proc. Natl. Acad. Sci. U.S.A.">
        <title>Chromosome-level assembly of Arabidopsis thaliana Ler reveals the extent of translocation and inversion polymorphisms.</title>
        <authorList>
            <person name="Zapata L."/>
            <person name="Ding J."/>
            <person name="Willing E.M."/>
            <person name="Hartwig B."/>
            <person name="Bezdan D."/>
            <person name="Jiao W.B."/>
            <person name="Patel V."/>
            <person name="Velikkakam James G."/>
            <person name="Koornneef M."/>
            <person name="Ossowski S."/>
            <person name="Schneeberger K."/>
        </authorList>
    </citation>
    <scope>NUCLEOTIDE SEQUENCE [LARGE SCALE GENOMIC DNA]</scope>
    <source>
        <strain evidence="2">cv. Landsberg erecta</strain>
    </source>
</reference>
<comment type="caution">
    <text evidence="1">The sequence shown here is derived from an EMBL/GenBank/DDBJ whole genome shotgun (WGS) entry which is preliminary data.</text>
</comment>